<evidence type="ECO:0000313" key="2">
    <source>
        <dbReference type="Proteomes" id="UP000265618"/>
    </source>
</evidence>
<proteinExistence type="predicted"/>
<feature type="non-terminal residue" evidence="1">
    <location>
        <position position="88"/>
    </location>
</feature>
<accession>A0A391NUC8</accession>
<organism evidence="1 2">
    <name type="scientific">Kipferlia bialata</name>
    <dbReference type="NCBI Taxonomy" id="797122"/>
    <lineage>
        <taxon>Eukaryota</taxon>
        <taxon>Metamonada</taxon>
        <taxon>Carpediemonas-like organisms</taxon>
        <taxon>Kipferlia</taxon>
    </lineage>
</organism>
<reference evidence="1 2" key="1">
    <citation type="journal article" date="2018" name="PLoS ONE">
        <title>The draft genome of Kipferlia bialata reveals reductive genome evolution in fornicate parasites.</title>
        <authorList>
            <person name="Tanifuji G."/>
            <person name="Takabayashi S."/>
            <person name="Kume K."/>
            <person name="Takagi M."/>
            <person name="Nakayama T."/>
            <person name="Kamikawa R."/>
            <person name="Inagaki Y."/>
            <person name="Hashimoto T."/>
        </authorList>
    </citation>
    <scope>NUCLEOTIDE SEQUENCE [LARGE SCALE GENOMIC DNA]</scope>
    <source>
        <strain evidence="1">NY0173</strain>
    </source>
</reference>
<comment type="caution">
    <text evidence="1">The sequence shown here is derived from an EMBL/GenBank/DDBJ whole genome shotgun (WGS) entry which is preliminary data.</text>
</comment>
<dbReference type="EMBL" id="BDIP01008693">
    <property type="protein sequence ID" value="GCA64821.1"/>
    <property type="molecule type" value="Genomic_DNA"/>
</dbReference>
<dbReference type="Proteomes" id="UP000265618">
    <property type="component" value="Unassembled WGS sequence"/>
</dbReference>
<sequence length="88" mass="10110">YRIRSPRMVIAINIMTLVICVVTVFNLVEFYIISEIQHTWSMAFYDFDILFIAGCALLVGVLFLMSGLKVVRRIRRSLSYKSGSSDIK</sequence>
<protein>
    <submittedName>
        <fullName evidence="1">Uncharacterized protein</fullName>
    </submittedName>
</protein>
<gene>
    <name evidence="1" type="ORF">KIPB_015469</name>
</gene>
<feature type="non-terminal residue" evidence="1">
    <location>
        <position position="1"/>
    </location>
</feature>
<name>A0A391NUC8_9EUKA</name>
<dbReference type="AlphaFoldDB" id="A0A391NUC8"/>
<evidence type="ECO:0000313" key="1">
    <source>
        <dbReference type="EMBL" id="GCA64821.1"/>
    </source>
</evidence>
<keyword evidence="2" id="KW-1185">Reference proteome</keyword>